<dbReference type="Proteomes" id="UP000886653">
    <property type="component" value="Unassembled WGS sequence"/>
</dbReference>
<accession>A0A9P6TAR2</accession>
<sequence length="100" mass="11218">MYQEPMALGMKTFVPYEENSIPDSCLSSICSQSLLFVFDLLPPPQKKKSLLKNSSTMNIINIDLGPTLPIINHPKHNLNCITGIDDICRCKCISSRHLEL</sequence>
<dbReference type="AlphaFoldDB" id="A0A9P6TAR2"/>
<gene>
    <name evidence="1" type="ORF">CROQUDRAFT_565920</name>
</gene>
<organism evidence="1 2">
    <name type="scientific">Cronartium quercuum f. sp. fusiforme G11</name>
    <dbReference type="NCBI Taxonomy" id="708437"/>
    <lineage>
        <taxon>Eukaryota</taxon>
        <taxon>Fungi</taxon>
        <taxon>Dikarya</taxon>
        <taxon>Basidiomycota</taxon>
        <taxon>Pucciniomycotina</taxon>
        <taxon>Pucciniomycetes</taxon>
        <taxon>Pucciniales</taxon>
        <taxon>Coleosporiaceae</taxon>
        <taxon>Cronartium</taxon>
    </lineage>
</organism>
<comment type="caution">
    <text evidence="1">The sequence shown here is derived from an EMBL/GenBank/DDBJ whole genome shotgun (WGS) entry which is preliminary data.</text>
</comment>
<protein>
    <submittedName>
        <fullName evidence="1">Uncharacterized protein</fullName>
    </submittedName>
</protein>
<name>A0A9P6TAR2_9BASI</name>
<evidence type="ECO:0000313" key="2">
    <source>
        <dbReference type="Proteomes" id="UP000886653"/>
    </source>
</evidence>
<dbReference type="EMBL" id="MU167275">
    <property type="protein sequence ID" value="KAG0145492.1"/>
    <property type="molecule type" value="Genomic_DNA"/>
</dbReference>
<reference evidence="1" key="1">
    <citation type="submission" date="2013-11" db="EMBL/GenBank/DDBJ databases">
        <title>Genome sequence of the fusiform rust pathogen reveals effectors for host alternation and coevolution with pine.</title>
        <authorList>
            <consortium name="DOE Joint Genome Institute"/>
            <person name="Smith K."/>
            <person name="Pendleton A."/>
            <person name="Kubisiak T."/>
            <person name="Anderson C."/>
            <person name="Salamov A."/>
            <person name="Aerts A."/>
            <person name="Riley R."/>
            <person name="Clum A."/>
            <person name="Lindquist E."/>
            <person name="Ence D."/>
            <person name="Campbell M."/>
            <person name="Kronenberg Z."/>
            <person name="Feau N."/>
            <person name="Dhillon B."/>
            <person name="Hamelin R."/>
            <person name="Burleigh J."/>
            <person name="Smith J."/>
            <person name="Yandell M."/>
            <person name="Nelson C."/>
            <person name="Grigoriev I."/>
            <person name="Davis J."/>
        </authorList>
    </citation>
    <scope>NUCLEOTIDE SEQUENCE</scope>
    <source>
        <strain evidence="1">G11</strain>
    </source>
</reference>
<keyword evidence="2" id="KW-1185">Reference proteome</keyword>
<evidence type="ECO:0000313" key="1">
    <source>
        <dbReference type="EMBL" id="KAG0145492.1"/>
    </source>
</evidence>
<proteinExistence type="predicted"/>